<keyword evidence="3" id="KW-1185">Reference proteome</keyword>
<name>A0ABR7IHU0_9FIRM</name>
<organism evidence="2 3">
    <name type="scientific">Blautia difficilis</name>
    <dbReference type="NCBI Taxonomy" id="2763027"/>
    <lineage>
        <taxon>Bacteria</taxon>
        <taxon>Bacillati</taxon>
        <taxon>Bacillota</taxon>
        <taxon>Clostridia</taxon>
        <taxon>Lachnospirales</taxon>
        <taxon>Lachnospiraceae</taxon>
        <taxon>Blautia</taxon>
    </lineage>
</organism>
<feature type="domain" description="Peptidase U32 collagenase" evidence="1">
    <location>
        <begin position="335"/>
        <end position="427"/>
    </location>
</feature>
<dbReference type="InterPro" id="IPR020988">
    <property type="entry name" value="Pept_U32_collagenase"/>
</dbReference>
<evidence type="ECO:0000259" key="1">
    <source>
        <dbReference type="Pfam" id="PF12392"/>
    </source>
</evidence>
<dbReference type="Proteomes" id="UP000649826">
    <property type="component" value="Unassembled WGS sequence"/>
</dbReference>
<reference evidence="2 3" key="1">
    <citation type="submission" date="2020-08" db="EMBL/GenBank/DDBJ databases">
        <title>Genome public.</title>
        <authorList>
            <person name="Liu C."/>
            <person name="Sun Q."/>
        </authorList>
    </citation>
    <scope>NUCLEOTIDE SEQUENCE [LARGE SCALE GENOMIC DNA]</scope>
    <source>
        <strain evidence="2 3">M29</strain>
    </source>
</reference>
<evidence type="ECO:0000313" key="3">
    <source>
        <dbReference type="Proteomes" id="UP000649826"/>
    </source>
</evidence>
<dbReference type="Pfam" id="PF12392">
    <property type="entry name" value="DUF3656"/>
    <property type="match status" value="1"/>
</dbReference>
<dbReference type="EMBL" id="JACOQG010000010">
    <property type="protein sequence ID" value="MBC5779602.1"/>
    <property type="molecule type" value="Genomic_DNA"/>
</dbReference>
<dbReference type="InterPro" id="IPR051454">
    <property type="entry name" value="RNA/ubiquinone_mod_enzymes"/>
</dbReference>
<comment type="caution">
    <text evidence="2">The sequence shown here is derived from an EMBL/GenBank/DDBJ whole genome shotgun (WGS) entry which is preliminary data.</text>
</comment>
<dbReference type="InterPro" id="IPR001539">
    <property type="entry name" value="Peptidase_U32"/>
</dbReference>
<dbReference type="PANTHER" id="PTHR30217">
    <property type="entry name" value="PEPTIDASE U32 FAMILY"/>
    <property type="match status" value="1"/>
</dbReference>
<protein>
    <submittedName>
        <fullName evidence="2">U32 family peptidase</fullName>
    </submittedName>
</protein>
<dbReference type="Pfam" id="PF01136">
    <property type="entry name" value="Peptidase_U32"/>
    <property type="match status" value="1"/>
</dbReference>
<sequence length="726" mass="82045">MKREEIELLAPAGSYEGFEAALGAGADAVYVGGAAFGARAYAKNFSEEELLRAIDTAHIHGKKLYLTVNTLLKNRELTDQLYDYLLPYYREGLDAVIVQDMGVFAAVRKMFPGLPLHASTQMTVTGPEGMKFLEEQGASRVVTARELSLEEIRRMHRTSPIEIEAFIHGALCYSYSGQCLMSSVLGGRSGNRGKCAQPCRLPYEVLLPDEKGIRRKTKNKGELCPLSLKDISTIEILPEILEAGVTSLKIEGRMKQPGYTAGVTKVYRKYLDLLFEKGPDNYKVEEKDRQYLLDLFNRGGSCTGYYQMQNGPDMMAFTNEKKTGNVTCAPVQKKEKIRGSLILYPGSAAILDVSLGDAHGTAALGEVQYAQNQPLTRERVGIQMEKLGNTPYEWESLEIQMDDSVFVPMKLLNELRRQALAALEEEILQKYRRQEPASVSLAPSSAKKSVRKNIPIYVSCEDIETALALYKREGIRGMYLPFSAMKQCLKAGTDRGLEMYLALPHIIRGELPEGYLQQAREWLNQGMTGFLVRNLEAFAILQKEGLAENCVLDHSMYTWNNEAVAFWEGQKVLRDTIPLELNEGELRHRDNSHSEMLVYGYLPLMMSAQCVRKNVYRCDHNEGRVELKDRYDKKFTAACFCDPWKMENTGDKTPCYNIIYNSIPYGLLREREQVRKLGPAALRLSFTIEDQNEAVRILDEFVNVYQNEADPPQREYTKGHFKRGAE</sequence>
<gene>
    <name evidence="2" type="ORF">H8Z82_07995</name>
</gene>
<dbReference type="RefSeq" id="WP_186994828.1">
    <property type="nucleotide sequence ID" value="NZ_JACOQG010000010.1"/>
</dbReference>
<dbReference type="PANTHER" id="PTHR30217:SF10">
    <property type="entry name" value="23S RRNA 5-HYDROXYCYTIDINE C2501 SYNTHASE"/>
    <property type="match status" value="1"/>
</dbReference>
<evidence type="ECO:0000313" key="2">
    <source>
        <dbReference type="EMBL" id="MBC5779602.1"/>
    </source>
</evidence>
<dbReference type="PROSITE" id="PS01276">
    <property type="entry name" value="PEPTIDASE_U32"/>
    <property type="match status" value="1"/>
</dbReference>
<proteinExistence type="predicted"/>
<accession>A0ABR7IHU0</accession>